<evidence type="ECO:0000313" key="10">
    <source>
        <dbReference type="Proteomes" id="UP001251528"/>
    </source>
</evidence>
<evidence type="ECO:0000256" key="3">
    <source>
        <dbReference type="ARBA" id="ARBA00022840"/>
    </source>
</evidence>
<dbReference type="Pfam" id="PF00733">
    <property type="entry name" value="Asn_synthase"/>
    <property type="match status" value="1"/>
</dbReference>
<evidence type="ECO:0000256" key="7">
    <source>
        <dbReference type="PIRSR" id="PIRSR001589-3"/>
    </source>
</evidence>
<dbReference type="InterPro" id="IPR033738">
    <property type="entry name" value="AsnB_N"/>
</dbReference>
<keyword evidence="2 5" id="KW-0547">Nucleotide-binding</keyword>
<dbReference type="CDD" id="cd01991">
    <property type="entry name" value="Asn_synthase_B_C"/>
    <property type="match status" value="1"/>
</dbReference>
<reference evidence="9" key="1">
    <citation type="submission" date="2023-06" db="EMBL/GenBank/DDBJ databases">
        <title>Conoideocrella luteorostrata (Hypocreales: Clavicipitaceae), a potential biocontrol fungus for elongate hemlock scale in United States Christmas tree production areas.</title>
        <authorList>
            <person name="Barrett H."/>
            <person name="Lovett B."/>
            <person name="Macias A.M."/>
            <person name="Stajich J.E."/>
            <person name="Kasson M.T."/>
        </authorList>
    </citation>
    <scope>NUCLEOTIDE SEQUENCE</scope>
    <source>
        <strain evidence="9">ARSEF 14590</strain>
    </source>
</reference>
<protein>
    <recommendedName>
        <fullName evidence="8">Glutamine amidotransferase type-2 domain-containing protein</fullName>
    </recommendedName>
</protein>
<dbReference type="PIRSF" id="PIRSF001589">
    <property type="entry name" value="Asn_synthetase_glu-h"/>
    <property type="match status" value="1"/>
</dbReference>
<dbReference type="InterPro" id="IPR006426">
    <property type="entry name" value="Asn_synth_AEB"/>
</dbReference>
<evidence type="ECO:0000313" key="9">
    <source>
        <dbReference type="EMBL" id="KAK2589499.1"/>
    </source>
</evidence>
<dbReference type="Proteomes" id="UP001251528">
    <property type="component" value="Unassembled WGS sequence"/>
</dbReference>
<feature type="binding site" evidence="6">
    <location>
        <position position="319"/>
    </location>
    <ligand>
        <name>ATP</name>
        <dbReference type="ChEBI" id="CHEBI:30616"/>
    </ligand>
</feature>
<evidence type="ECO:0000256" key="2">
    <source>
        <dbReference type="ARBA" id="ARBA00022741"/>
    </source>
</evidence>
<proteinExistence type="inferred from homology"/>
<evidence type="ECO:0000256" key="5">
    <source>
        <dbReference type="PIRNR" id="PIRNR001589"/>
    </source>
</evidence>
<feature type="site" description="Important for beta-aspartyl-AMP intermediate formation" evidence="7">
    <location>
        <position position="396"/>
    </location>
</feature>
<evidence type="ECO:0000256" key="1">
    <source>
        <dbReference type="ARBA" id="ARBA00005752"/>
    </source>
</evidence>
<dbReference type="AlphaFoldDB" id="A0AAJ0FS45"/>
<keyword evidence="10" id="KW-1185">Reference proteome</keyword>
<keyword evidence="3 5" id="KW-0067">ATP-binding</keyword>
<feature type="binding site" evidence="6">
    <location>
        <position position="119"/>
    </location>
    <ligand>
        <name>L-glutamine</name>
        <dbReference type="ChEBI" id="CHEBI:58359"/>
    </ligand>
</feature>
<dbReference type="GO" id="GO:0004066">
    <property type="term" value="F:asparagine synthase (glutamine-hydrolyzing) activity"/>
    <property type="evidence" value="ECO:0007669"/>
    <property type="project" value="InterPro"/>
</dbReference>
<name>A0AAJ0FS45_9HYPO</name>
<dbReference type="InterPro" id="IPR029055">
    <property type="entry name" value="Ntn_hydrolases_N"/>
</dbReference>
<dbReference type="PROSITE" id="PS51278">
    <property type="entry name" value="GATASE_TYPE_2"/>
    <property type="match status" value="1"/>
</dbReference>
<evidence type="ECO:0000256" key="6">
    <source>
        <dbReference type="PIRSR" id="PIRSR001589-2"/>
    </source>
</evidence>
<dbReference type="EMBL" id="JASWJB010000656">
    <property type="protein sequence ID" value="KAK2589499.1"/>
    <property type="molecule type" value="Genomic_DNA"/>
</dbReference>
<comment type="similarity">
    <text evidence="1">Belongs to the asparagine synthetase family.</text>
</comment>
<organism evidence="9 10">
    <name type="scientific">Conoideocrella luteorostrata</name>
    <dbReference type="NCBI Taxonomy" id="1105319"/>
    <lineage>
        <taxon>Eukaryota</taxon>
        <taxon>Fungi</taxon>
        <taxon>Dikarya</taxon>
        <taxon>Ascomycota</taxon>
        <taxon>Pezizomycotina</taxon>
        <taxon>Sordariomycetes</taxon>
        <taxon>Hypocreomycetidae</taxon>
        <taxon>Hypocreales</taxon>
        <taxon>Clavicipitaceae</taxon>
        <taxon>Conoideocrella</taxon>
    </lineage>
</organism>
<dbReference type="InterPro" id="IPR001962">
    <property type="entry name" value="Asn_synthase"/>
</dbReference>
<dbReference type="GO" id="GO:0006529">
    <property type="term" value="P:asparagine biosynthetic process"/>
    <property type="evidence" value="ECO:0007669"/>
    <property type="project" value="InterPro"/>
</dbReference>
<dbReference type="SUPFAM" id="SSF52402">
    <property type="entry name" value="Adenine nucleotide alpha hydrolases-like"/>
    <property type="match status" value="1"/>
</dbReference>
<evidence type="ECO:0000256" key="4">
    <source>
        <dbReference type="ARBA" id="ARBA00022962"/>
    </source>
</evidence>
<dbReference type="GO" id="GO:0005524">
    <property type="term" value="F:ATP binding"/>
    <property type="evidence" value="ECO:0007669"/>
    <property type="project" value="UniProtKB-KW"/>
</dbReference>
<comment type="caution">
    <text evidence="9">The sequence shown here is derived from an EMBL/GenBank/DDBJ whole genome shotgun (WGS) entry which is preliminary data.</text>
</comment>
<keyword evidence="4" id="KW-0315">Glutamine amidotransferase</keyword>
<accession>A0AAJ0FS45</accession>
<dbReference type="InterPro" id="IPR051786">
    <property type="entry name" value="ASN_synthetase/amidase"/>
</dbReference>
<evidence type="ECO:0000259" key="8">
    <source>
        <dbReference type="PROSITE" id="PS51278"/>
    </source>
</evidence>
<sequence length="710" mass="80075">MCGIVAYCACKHVGRESQVNGSDVILYDSSEQERLAEDLQKALDLIKYRGPDGSGVWISQTGYVGLGHCRLSINDLSPAGLQPLHSEHIHAVVNGEIYDYDQLRMDCIESGYKFTSTSDSELVVALYKRYGTPALFKYLRGEFAFVLYDGKEERVIAGRDRYGIKPLMWTIIGDKIVFGAEAKAFLAMGWKPEWDVHAISDCGWMSDDRTIFKGVKKLLPGQWMEISSDGTIQTHTYWDAEYPEKARTEIRNIDDMILQVREKLIEAVRTRMKADVPVGVYLSGGIDSSAVAGIMAHLAREEHVNLGSERSTRVSCFTIQFPDGSTHNESEIADRTAEWLGVKIHKKYVDEQQFANDFEDAAYHSEHHNCDLNNVAKYALSSLTRECGVKVVLTGEGSDEHFAGYSFVLSYFLQQPDWSMPDETLAMNEGLRETLYKSANSESARVWEAQGYYSHEANSPNGTNGPAAPESWFTVAFQPKQSLFSPWVRNQYGGIWDRGEAVLASCTPEVREKMLHKWHPGHTALYLCIKSFLPNIILAGVGDRTEMAHSIEGRPPFLDHVLSDYINMLPPSVKAKYSEEQDRFDAISSFWWKDAGSGIRAQTEKWILREAVKPFVTEELYRRRKQPFLAPMNWPVNGPLHQLFMRILTKEAIENLGFVDYATVEEALRDAFGEDAKPEAFKTVINVGAWVTLGRRFGIQKASVENSAWA</sequence>
<dbReference type="PANTHER" id="PTHR43284:SF1">
    <property type="entry name" value="ASPARAGINE SYNTHETASE"/>
    <property type="match status" value="1"/>
</dbReference>
<dbReference type="CDD" id="cd00712">
    <property type="entry name" value="AsnB"/>
    <property type="match status" value="1"/>
</dbReference>
<dbReference type="Pfam" id="PF13537">
    <property type="entry name" value="GATase_7"/>
    <property type="match status" value="1"/>
</dbReference>
<dbReference type="Gene3D" id="3.40.50.620">
    <property type="entry name" value="HUPs"/>
    <property type="match status" value="2"/>
</dbReference>
<dbReference type="InterPro" id="IPR014729">
    <property type="entry name" value="Rossmann-like_a/b/a_fold"/>
</dbReference>
<dbReference type="Gene3D" id="3.60.20.10">
    <property type="entry name" value="Glutamine Phosphoribosylpyrophosphate, subunit 1, domain 1"/>
    <property type="match status" value="1"/>
</dbReference>
<gene>
    <name evidence="9" type="ORF">QQS21_012825</name>
</gene>
<dbReference type="NCBIfam" id="TIGR01536">
    <property type="entry name" value="asn_synth_AEB"/>
    <property type="match status" value="1"/>
</dbReference>
<dbReference type="SUPFAM" id="SSF56235">
    <property type="entry name" value="N-terminal nucleophile aminohydrolases (Ntn hydrolases)"/>
    <property type="match status" value="1"/>
</dbReference>
<dbReference type="InterPro" id="IPR017932">
    <property type="entry name" value="GATase_2_dom"/>
</dbReference>
<dbReference type="PANTHER" id="PTHR43284">
    <property type="entry name" value="ASPARAGINE SYNTHETASE (GLUTAMINE-HYDROLYZING)"/>
    <property type="match status" value="1"/>
</dbReference>
<feature type="domain" description="Glutamine amidotransferase type-2" evidence="8">
    <location>
        <begin position="2"/>
        <end position="229"/>
    </location>
</feature>